<protein>
    <recommendedName>
        <fullName evidence="8">Homeobox domain-containing protein</fullName>
    </recommendedName>
</protein>
<evidence type="ECO:0000256" key="6">
    <source>
        <dbReference type="RuleBase" id="RU000682"/>
    </source>
</evidence>
<dbReference type="InterPro" id="IPR050649">
    <property type="entry name" value="Paired_Homeobox_TFs"/>
</dbReference>
<keyword evidence="4 5" id="KW-0539">Nucleus</keyword>
<keyword evidence="3 5" id="KW-0371">Homeobox</keyword>
<sequence>MPKSTVRNAKEQRQRRHKLCELGDGRRIGQQTAVTFRWMNVDYGGGSTAGGTQQQQLALPSSYCLSAAGAVAGGAGQSDATGPFGHQSAAIDNGGGVSVAGGGNPFMLGTCGTANVSHSLAAAAAASLTPFMGFASNGLYGMSAAAPGLMYGQYGAHQYGHFGGATSGGTKTNSRNGPFHPYNNNNINPSSSSSNSSVPPSSSSSAAMSSLFIGGSALSPYKLPPQQHNPSSSSTKLSFGSASVPSADHSLLCSAALSAGINPNERRKQRRIRTTFTSAQLRELENTFTETHYPDIYMREDIAMRIDLTEARVQVWFQNRRAKWRKRERQRKQKEGDIMPNASMDDDEGNCERTTKTEERKANE</sequence>
<feature type="DNA-binding region" description="Homeobox" evidence="5">
    <location>
        <begin position="269"/>
        <end position="328"/>
    </location>
</feature>
<evidence type="ECO:0000256" key="5">
    <source>
        <dbReference type="PROSITE-ProRule" id="PRU00108"/>
    </source>
</evidence>
<evidence type="ECO:0000256" key="1">
    <source>
        <dbReference type="ARBA" id="ARBA00004123"/>
    </source>
</evidence>
<proteinExistence type="predicted"/>
<dbReference type="Pfam" id="PF00046">
    <property type="entry name" value="Homeodomain"/>
    <property type="match status" value="1"/>
</dbReference>
<organism evidence="9 10">
    <name type="scientific">Heterodera trifolii</name>
    <dbReference type="NCBI Taxonomy" id="157864"/>
    <lineage>
        <taxon>Eukaryota</taxon>
        <taxon>Metazoa</taxon>
        <taxon>Ecdysozoa</taxon>
        <taxon>Nematoda</taxon>
        <taxon>Chromadorea</taxon>
        <taxon>Rhabditida</taxon>
        <taxon>Tylenchina</taxon>
        <taxon>Tylenchomorpha</taxon>
        <taxon>Tylenchoidea</taxon>
        <taxon>Heteroderidae</taxon>
        <taxon>Heteroderinae</taxon>
        <taxon>Heterodera</taxon>
    </lineage>
</organism>
<dbReference type="EMBL" id="JBICBT010001050">
    <property type="protein sequence ID" value="KAL3086029.1"/>
    <property type="molecule type" value="Genomic_DNA"/>
</dbReference>
<dbReference type="GO" id="GO:0003677">
    <property type="term" value="F:DNA binding"/>
    <property type="evidence" value="ECO:0007669"/>
    <property type="project" value="UniProtKB-UniRule"/>
</dbReference>
<feature type="domain" description="Homeobox" evidence="8">
    <location>
        <begin position="267"/>
        <end position="327"/>
    </location>
</feature>
<evidence type="ECO:0000259" key="8">
    <source>
        <dbReference type="PROSITE" id="PS50071"/>
    </source>
</evidence>
<dbReference type="AlphaFoldDB" id="A0ABD2J1Q0"/>
<feature type="region of interest" description="Disordered" evidence="7">
    <location>
        <begin position="167"/>
        <end position="202"/>
    </location>
</feature>
<keyword evidence="2 5" id="KW-0238">DNA-binding</keyword>
<dbReference type="PROSITE" id="PS50071">
    <property type="entry name" value="HOMEOBOX_2"/>
    <property type="match status" value="1"/>
</dbReference>
<feature type="compositionally biased region" description="Basic and acidic residues" evidence="7">
    <location>
        <begin position="350"/>
        <end position="364"/>
    </location>
</feature>
<dbReference type="InterPro" id="IPR009057">
    <property type="entry name" value="Homeodomain-like_sf"/>
</dbReference>
<accession>A0ABD2J1Q0</accession>
<dbReference type="FunFam" id="1.10.10.60:FF:000291">
    <property type="entry name" value="ALX homeobox protein 1"/>
    <property type="match status" value="1"/>
</dbReference>
<evidence type="ECO:0000256" key="7">
    <source>
        <dbReference type="SAM" id="MobiDB-lite"/>
    </source>
</evidence>
<dbReference type="PANTHER" id="PTHR24329">
    <property type="entry name" value="HOMEOBOX PROTEIN ARISTALESS"/>
    <property type="match status" value="1"/>
</dbReference>
<comment type="caution">
    <text evidence="9">The sequence shown here is derived from an EMBL/GenBank/DDBJ whole genome shotgun (WGS) entry which is preliminary data.</text>
</comment>
<dbReference type="InterPro" id="IPR001356">
    <property type="entry name" value="HD"/>
</dbReference>
<evidence type="ECO:0000256" key="4">
    <source>
        <dbReference type="ARBA" id="ARBA00023242"/>
    </source>
</evidence>
<evidence type="ECO:0000313" key="10">
    <source>
        <dbReference type="Proteomes" id="UP001620626"/>
    </source>
</evidence>
<dbReference type="GO" id="GO:0005634">
    <property type="term" value="C:nucleus"/>
    <property type="evidence" value="ECO:0007669"/>
    <property type="project" value="UniProtKB-SubCell"/>
</dbReference>
<feature type="compositionally biased region" description="Low complexity" evidence="7">
    <location>
        <begin position="183"/>
        <end position="202"/>
    </location>
</feature>
<gene>
    <name evidence="9" type="ORF">niasHT_030453</name>
</gene>
<evidence type="ECO:0000313" key="9">
    <source>
        <dbReference type="EMBL" id="KAL3086029.1"/>
    </source>
</evidence>
<keyword evidence="10" id="KW-1185">Reference proteome</keyword>
<dbReference type="Gene3D" id="1.10.10.60">
    <property type="entry name" value="Homeodomain-like"/>
    <property type="match status" value="1"/>
</dbReference>
<evidence type="ECO:0000256" key="2">
    <source>
        <dbReference type="ARBA" id="ARBA00023125"/>
    </source>
</evidence>
<feature type="region of interest" description="Disordered" evidence="7">
    <location>
        <begin position="324"/>
        <end position="364"/>
    </location>
</feature>
<dbReference type="PANTHER" id="PTHR24329:SF543">
    <property type="entry name" value="FI01017P-RELATED"/>
    <property type="match status" value="1"/>
</dbReference>
<reference evidence="9 10" key="1">
    <citation type="submission" date="2024-10" db="EMBL/GenBank/DDBJ databases">
        <authorList>
            <person name="Kim D."/>
        </authorList>
    </citation>
    <scope>NUCLEOTIDE SEQUENCE [LARGE SCALE GENOMIC DNA]</scope>
    <source>
        <strain evidence="9">BH-2024</strain>
    </source>
</reference>
<dbReference type="CDD" id="cd00086">
    <property type="entry name" value="homeodomain"/>
    <property type="match status" value="1"/>
</dbReference>
<dbReference type="SUPFAM" id="SSF46689">
    <property type="entry name" value="Homeodomain-like"/>
    <property type="match status" value="1"/>
</dbReference>
<name>A0ABD2J1Q0_9BILA</name>
<dbReference type="Proteomes" id="UP001620626">
    <property type="component" value="Unassembled WGS sequence"/>
</dbReference>
<dbReference type="SMART" id="SM00389">
    <property type="entry name" value="HOX"/>
    <property type="match status" value="1"/>
</dbReference>
<comment type="subcellular location">
    <subcellularLocation>
        <location evidence="1 5 6">Nucleus</location>
    </subcellularLocation>
</comment>
<dbReference type="PROSITE" id="PS00027">
    <property type="entry name" value="HOMEOBOX_1"/>
    <property type="match status" value="1"/>
</dbReference>
<evidence type="ECO:0000256" key="3">
    <source>
        <dbReference type="ARBA" id="ARBA00023155"/>
    </source>
</evidence>
<dbReference type="InterPro" id="IPR017970">
    <property type="entry name" value="Homeobox_CS"/>
</dbReference>